<reference evidence="2" key="1">
    <citation type="journal article" date="2017" name="Genome Biol.">
        <title>Comparative genomics reveals high biological diversity and specific adaptations in the industrially and medically important fungal genus Aspergillus.</title>
        <authorList>
            <person name="de Vries R.P."/>
            <person name="Riley R."/>
            <person name="Wiebenga A."/>
            <person name="Aguilar-Osorio G."/>
            <person name="Amillis S."/>
            <person name="Uchima C.A."/>
            <person name="Anderluh G."/>
            <person name="Asadollahi M."/>
            <person name="Askin M."/>
            <person name="Barry K."/>
            <person name="Battaglia E."/>
            <person name="Bayram O."/>
            <person name="Benocci T."/>
            <person name="Braus-Stromeyer S.A."/>
            <person name="Caldana C."/>
            <person name="Canovas D."/>
            <person name="Cerqueira G.C."/>
            <person name="Chen F."/>
            <person name="Chen W."/>
            <person name="Choi C."/>
            <person name="Clum A."/>
            <person name="Dos Santos R.A."/>
            <person name="Damasio A.R."/>
            <person name="Diallinas G."/>
            <person name="Emri T."/>
            <person name="Fekete E."/>
            <person name="Flipphi M."/>
            <person name="Freyberg S."/>
            <person name="Gallo A."/>
            <person name="Gournas C."/>
            <person name="Habgood R."/>
            <person name="Hainaut M."/>
            <person name="Harispe M.L."/>
            <person name="Henrissat B."/>
            <person name="Hilden K.S."/>
            <person name="Hope R."/>
            <person name="Hossain A."/>
            <person name="Karabika E."/>
            <person name="Karaffa L."/>
            <person name="Karanyi Z."/>
            <person name="Krasevec N."/>
            <person name="Kuo A."/>
            <person name="Kusch H."/>
            <person name="LaButti K."/>
            <person name="Lagendijk E.L."/>
            <person name="Lapidus A."/>
            <person name="Levasseur A."/>
            <person name="Lindquist E."/>
            <person name="Lipzen A."/>
            <person name="Logrieco A.F."/>
            <person name="MacCabe A."/>
            <person name="Maekelae M.R."/>
            <person name="Malavazi I."/>
            <person name="Melin P."/>
            <person name="Meyer V."/>
            <person name="Mielnichuk N."/>
            <person name="Miskei M."/>
            <person name="Molnar A.P."/>
            <person name="Mule G."/>
            <person name="Ngan C.Y."/>
            <person name="Orejas M."/>
            <person name="Orosz E."/>
            <person name="Ouedraogo J.P."/>
            <person name="Overkamp K.M."/>
            <person name="Park H.-S."/>
            <person name="Perrone G."/>
            <person name="Piumi F."/>
            <person name="Punt P.J."/>
            <person name="Ram A.F."/>
            <person name="Ramon A."/>
            <person name="Rauscher S."/>
            <person name="Record E."/>
            <person name="Riano-Pachon D.M."/>
            <person name="Robert V."/>
            <person name="Roehrig J."/>
            <person name="Ruller R."/>
            <person name="Salamov A."/>
            <person name="Salih N.S."/>
            <person name="Samson R.A."/>
            <person name="Sandor E."/>
            <person name="Sanguinetti M."/>
            <person name="Schuetze T."/>
            <person name="Sepcic K."/>
            <person name="Shelest E."/>
            <person name="Sherlock G."/>
            <person name="Sophianopoulou V."/>
            <person name="Squina F.M."/>
            <person name="Sun H."/>
            <person name="Susca A."/>
            <person name="Todd R.B."/>
            <person name="Tsang A."/>
            <person name="Unkles S.E."/>
            <person name="van de Wiele N."/>
            <person name="van Rossen-Uffink D."/>
            <person name="Oliveira J.V."/>
            <person name="Vesth T.C."/>
            <person name="Visser J."/>
            <person name="Yu J.-H."/>
            <person name="Zhou M."/>
            <person name="Andersen M.R."/>
            <person name="Archer D.B."/>
            <person name="Baker S.E."/>
            <person name="Benoit I."/>
            <person name="Brakhage A.A."/>
            <person name="Braus G.H."/>
            <person name="Fischer R."/>
            <person name="Frisvad J.C."/>
            <person name="Goldman G.H."/>
            <person name="Houbraken J."/>
            <person name="Oakley B."/>
            <person name="Pocsi I."/>
            <person name="Scazzocchio C."/>
            <person name="Seiboth B."/>
            <person name="vanKuyk P.A."/>
            <person name="Wortman J."/>
            <person name="Dyer P.S."/>
            <person name="Grigoriev I.V."/>
        </authorList>
    </citation>
    <scope>NUCLEOTIDE SEQUENCE [LARGE SCALE GENOMIC DNA]</scope>
    <source>
        <strain evidence="2">CBS 516.65</strain>
    </source>
</reference>
<dbReference type="EMBL" id="KV878899">
    <property type="protein sequence ID" value="OJJ83449.1"/>
    <property type="molecule type" value="Genomic_DNA"/>
</dbReference>
<accession>A0A1L9VHQ0</accession>
<dbReference type="VEuPathDB" id="FungiDB:ASPGLDRAFT_151016"/>
<dbReference type="InterPro" id="IPR021719">
    <property type="entry name" value="Prot_inh_I78"/>
</dbReference>
<dbReference type="Gene3D" id="3.30.10.10">
    <property type="entry name" value="Trypsin Inhibitor V, subunit A"/>
    <property type="match status" value="1"/>
</dbReference>
<organism evidence="1 2">
    <name type="scientific">Aspergillus glaucus CBS 516.65</name>
    <dbReference type="NCBI Taxonomy" id="1160497"/>
    <lineage>
        <taxon>Eukaryota</taxon>
        <taxon>Fungi</taxon>
        <taxon>Dikarya</taxon>
        <taxon>Ascomycota</taxon>
        <taxon>Pezizomycotina</taxon>
        <taxon>Eurotiomycetes</taxon>
        <taxon>Eurotiomycetidae</taxon>
        <taxon>Eurotiales</taxon>
        <taxon>Aspergillaceae</taxon>
        <taxon>Aspergillus</taxon>
        <taxon>Aspergillus subgen. Aspergillus</taxon>
    </lineage>
</organism>
<evidence type="ECO:0008006" key="3">
    <source>
        <dbReference type="Google" id="ProtNLM"/>
    </source>
</evidence>
<dbReference type="PANTHER" id="PTHR39600">
    <property type="entry name" value="PEPTIDASE INHIBITOR I78 FAMILY PROTEIN"/>
    <property type="match status" value="1"/>
</dbReference>
<dbReference type="PANTHER" id="PTHR39600:SF1">
    <property type="entry name" value="PEPTIDASE INHIBITOR I78 FAMILY PROTEIN"/>
    <property type="match status" value="1"/>
</dbReference>
<sequence length="78" mass="8860">MPLVIPQVSQDDKGEWLNKLVGKKISENTSDVNTFAKTDLPEDHRIIKPNDPVTMDFRPNRLNINLDEQGVVHSVGFF</sequence>
<evidence type="ECO:0000313" key="1">
    <source>
        <dbReference type="EMBL" id="OJJ83449.1"/>
    </source>
</evidence>
<dbReference type="STRING" id="1160497.A0A1L9VHQ0"/>
<dbReference type="GeneID" id="34458464"/>
<dbReference type="Pfam" id="PF11720">
    <property type="entry name" value="Inhibitor_I78"/>
    <property type="match status" value="1"/>
</dbReference>
<gene>
    <name evidence="1" type="ORF">ASPGLDRAFT_151016</name>
</gene>
<protein>
    <recommendedName>
        <fullName evidence="3">Peptidase inhibitor I78 family protein</fullName>
    </recommendedName>
</protein>
<proteinExistence type="predicted"/>
<dbReference type="Proteomes" id="UP000184300">
    <property type="component" value="Unassembled WGS sequence"/>
</dbReference>
<keyword evidence="2" id="KW-1185">Reference proteome</keyword>
<evidence type="ECO:0000313" key="2">
    <source>
        <dbReference type="Proteomes" id="UP000184300"/>
    </source>
</evidence>
<dbReference type="AlphaFoldDB" id="A0A1L9VHQ0"/>
<dbReference type="OrthoDB" id="10013825at2759"/>
<name>A0A1L9VHQ0_ASPGL</name>
<dbReference type="RefSeq" id="XP_022400147.1">
    <property type="nucleotide sequence ID" value="XM_022542203.1"/>
</dbReference>